<evidence type="ECO:0000313" key="20">
    <source>
        <dbReference type="EMBL" id="QQM66791.1"/>
    </source>
</evidence>
<name>A0A7T7M8D5_9ACTO</name>
<evidence type="ECO:0000256" key="14">
    <source>
        <dbReference type="ARBA" id="ARBA00023098"/>
    </source>
</evidence>
<comment type="subcellular location">
    <subcellularLocation>
        <location evidence="2">Cell membrane</location>
        <topology evidence="2">Multi-pass membrane protein</topology>
    </subcellularLocation>
</comment>
<feature type="transmembrane region" description="Helical" evidence="19">
    <location>
        <begin position="34"/>
        <end position="53"/>
    </location>
</feature>
<gene>
    <name evidence="20" type="ORF">JG540_06825</name>
</gene>
<evidence type="ECO:0000256" key="13">
    <source>
        <dbReference type="ARBA" id="ARBA00022989"/>
    </source>
</evidence>
<feature type="transmembrane region" description="Helical" evidence="19">
    <location>
        <begin position="192"/>
        <end position="213"/>
    </location>
</feature>
<evidence type="ECO:0000313" key="21">
    <source>
        <dbReference type="Proteomes" id="UP000595895"/>
    </source>
</evidence>
<dbReference type="AlphaFoldDB" id="A0A7T7M8D5"/>
<feature type="transmembrane region" description="Helical" evidence="19">
    <location>
        <begin position="234"/>
        <end position="265"/>
    </location>
</feature>
<dbReference type="KEGG" id="awe:JG540_06825"/>
<evidence type="ECO:0000256" key="17">
    <source>
        <dbReference type="ARBA" id="ARBA00023264"/>
    </source>
</evidence>
<evidence type="ECO:0000256" key="8">
    <source>
        <dbReference type="ARBA" id="ARBA00022475"/>
    </source>
</evidence>
<dbReference type="GO" id="GO:0004605">
    <property type="term" value="F:phosphatidate cytidylyltransferase activity"/>
    <property type="evidence" value="ECO:0007669"/>
    <property type="project" value="UniProtKB-EC"/>
</dbReference>
<keyword evidence="12 18" id="KW-0548">Nucleotidyltransferase</keyword>
<keyword evidence="9" id="KW-0444">Lipid biosynthesis</keyword>
<proteinExistence type="inferred from homology"/>
<feature type="transmembrane region" description="Helical" evidence="19">
    <location>
        <begin position="159"/>
        <end position="180"/>
    </location>
</feature>
<evidence type="ECO:0000256" key="18">
    <source>
        <dbReference type="RuleBase" id="RU003938"/>
    </source>
</evidence>
<dbReference type="EMBL" id="CP066802">
    <property type="protein sequence ID" value="QQM66791.1"/>
    <property type="molecule type" value="Genomic_DNA"/>
</dbReference>
<dbReference type="PANTHER" id="PTHR46382">
    <property type="entry name" value="PHOSPHATIDATE CYTIDYLYLTRANSFERASE"/>
    <property type="match status" value="1"/>
</dbReference>
<dbReference type="EC" id="2.7.7.41" evidence="6 18"/>
<comment type="catalytic activity">
    <reaction evidence="1 18">
        <text>a 1,2-diacyl-sn-glycero-3-phosphate + CTP + H(+) = a CDP-1,2-diacyl-sn-glycerol + diphosphate</text>
        <dbReference type="Rhea" id="RHEA:16229"/>
        <dbReference type="ChEBI" id="CHEBI:15378"/>
        <dbReference type="ChEBI" id="CHEBI:33019"/>
        <dbReference type="ChEBI" id="CHEBI:37563"/>
        <dbReference type="ChEBI" id="CHEBI:58332"/>
        <dbReference type="ChEBI" id="CHEBI:58608"/>
        <dbReference type="EC" id="2.7.7.41"/>
    </reaction>
</comment>
<keyword evidence="8" id="KW-1003">Cell membrane</keyword>
<dbReference type="GO" id="GO:0016024">
    <property type="term" value="P:CDP-diacylglycerol biosynthetic process"/>
    <property type="evidence" value="ECO:0007669"/>
    <property type="project" value="UniProtKB-UniPathway"/>
</dbReference>
<evidence type="ECO:0000256" key="16">
    <source>
        <dbReference type="ARBA" id="ARBA00023209"/>
    </source>
</evidence>
<dbReference type="GO" id="GO:0005886">
    <property type="term" value="C:plasma membrane"/>
    <property type="evidence" value="ECO:0007669"/>
    <property type="project" value="UniProtKB-SubCell"/>
</dbReference>
<evidence type="ECO:0000256" key="7">
    <source>
        <dbReference type="ARBA" id="ARBA00019373"/>
    </source>
</evidence>
<accession>A0A7T7M8D5</accession>
<dbReference type="PANTHER" id="PTHR46382:SF1">
    <property type="entry name" value="PHOSPHATIDATE CYTIDYLYLTRANSFERASE"/>
    <property type="match status" value="1"/>
</dbReference>
<keyword evidence="16" id="KW-0594">Phospholipid biosynthesis</keyword>
<evidence type="ECO:0000256" key="15">
    <source>
        <dbReference type="ARBA" id="ARBA00023136"/>
    </source>
</evidence>
<dbReference type="InterPro" id="IPR000374">
    <property type="entry name" value="PC_trans"/>
</dbReference>
<keyword evidence="14" id="KW-0443">Lipid metabolism</keyword>
<evidence type="ECO:0000256" key="2">
    <source>
        <dbReference type="ARBA" id="ARBA00004651"/>
    </source>
</evidence>
<keyword evidence="11 18" id="KW-0812">Transmembrane</keyword>
<evidence type="ECO:0000256" key="6">
    <source>
        <dbReference type="ARBA" id="ARBA00012487"/>
    </source>
</evidence>
<dbReference type="PROSITE" id="PS01315">
    <property type="entry name" value="CDS"/>
    <property type="match status" value="1"/>
</dbReference>
<dbReference type="RefSeq" id="WP_200274880.1">
    <property type="nucleotide sequence ID" value="NZ_CP066802.1"/>
</dbReference>
<dbReference type="UniPathway" id="UPA00557">
    <property type="reaction ID" value="UER00614"/>
</dbReference>
<evidence type="ECO:0000256" key="10">
    <source>
        <dbReference type="ARBA" id="ARBA00022679"/>
    </source>
</evidence>
<evidence type="ECO:0000256" key="1">
    <source>
        <dbReference type="ARBA" id="ARBA00001698"/>
    </source>
</evidence>
<keyword evidence="17" id="KW-1208">Phospholipid metabolism</keyword>
<comment type="pathway">
    <text evidence="4">Lipid metabolism.</text>
</comment>
<evidence type="ECO:0000256" key="12">
    <source>
        <dbReference type="ARBA" id="ARBA00022695"/>
    </source>
</evidence>
<evidence type="ECO:0000256" key="3">
    <source>
        <dbReference type="ARBA" id="ARBA00005119"/>
    </source>
</evidence>
<evidence type="ECO:0000256" key="9">
    <source>
        <dbReference type="ARBA" id="ARBA00022516"/>
    </source>
</evidence>
<evidence type="ECO:0000256" key="5">
    <source>
        <dbReference type="ARBA" id="ARBA00010185"/>
    </source>
</evidence>
<protein>
    <recommendedName>
        <fullName evidence="7 18">Phosphatidate cytidylyltransferase</fullName>
        <ecNumber evidence="6 18">2.7.7.41</ecNumber>
    </recommendedName>
</protein>
<keyword evidence="13 19" id="KW-1133">Transmembrane helix</keyword>
<organism evidence="20 21">
    <name type="scientific">Actinomyces weissii</name>
    <dbReference type="NCBI Taxonomy" id="675090"/>
    <lineage>
        <taxon>Bacteria</taxon>
        <taxon>Bacillati</taxon>
        <taxon>Actinomycetota</taxon>
        <taxon>Actinomycetes</taxon>
        <taxon>Actinomycetales</taxon>
        <taxon>Actinomycetaceae</taxon>
        <taxon>Actinomyces</taxon>
    </lineage>
</organism>
<feature type="transmembrane region" description="Helical" evidence="19">
    <location>
        <begin position="59"/>
        <end position="80"/>
    </location>
</feature>
<keyword evidence="15 19" id="KW-0472">Membrane</keyword>
<feature type="transmembrane region" description="Helical" evidence="19">
    <location>
        <begin position="87"/>
        <end position="104"/>
    </location>
</feature>
<evidence type="ECO:0000256" key="19">
    <source>
        <dbReference type="SAM" id="Phobius"/>
    </source>
</evidence>
<evidence type="ECO:0000256" key="4">
    <source>
        <dbReference type="ARBA" id="ARBA00005189"/>
    </source>
</evidence>
<keyword evidence="21" id="KW-1185">Reference proteome</keyword>
<dbReference type="Proteomes" id="UP000595895">
    <property type="component" value="Chromosome"/>
</dbReference>
<comment type="pathway">
    <text evidence="3 18">Phospholipid metabolism; CDP-diacylglycerol biosynthesis; CDP-diacylglycerol from sn-glycerol 3-phosphate: step 3/3.</text>
</comment>
<dbReference type="Pfam" id="PF01148">
    <property type="entry name" value="CTP_transf_1"/>
    <property type="match status" value="1"/>
</dbReference>
<reference evidence="20 21" key="1">
    <citation type="submission" date="2020-12" db="EMBL/GenBank/DDBJ databases">
        <authorList>
            <person name="Zhou J."/>
        </authorList>
    </citation>
    <scope>NUCLEOTIDE SEQUENCE [LARGE SCALE GENOMIC DNA]</scope>
    <source>
        <strain evidence="20 21">CCUG 61299</strain>
    </source>
</reference>
<sequence length="318" mass="32631">MSNAEPDFLTRLLYPAPTRNITPLPATGRAGRNLPAALGVAAVLIGLLLASLLVNKALFVVFTVLAVCAALWELAAAFAVRRIHLPLGPLWLGTVGVAACAWAVGAEAAFGAYIATVGACSLWSFLEQAEAETGTVLERPDSGVPRTYAHDDHRRSRSVATFAAVFAATYLPFLGGFGVLLCNQHDGVGKVLLLIGLAAANDTGGWLAGITLGRHPMAPSVSPKKSWEGLGGSLVAAVAVGVLGVHLLGGSWAAGVLLGAGIVVVSTLGDLGESLVKRDLGLKDMGSLLPGHGGVLDRLDSILVAAPVVYLFSILLLP</sequence>
<comment type="similarity">
    <text evidence="5 18">Belongs to the CDS family.</text>
</comment>
<evidence type="ECO:0000256" key="11">
    <source>
        <dbReference type="ARBA" id="ARBA00022692"/>
    </source>
</evidence>
<keyword evidence="10 18" id="KW-0808">Transferase</keyword>